<dbReference type="InterPro" id="IPR023213">
    <property type="entry name" value="CAT-like_dom_sf"/>
</dbReference>
<dbReference type="Gene3D" id="3.30.559.10">
    <property type="entry name" value="Chloramphenicol acetyltransferase-like domain"/>
    <property type="match status" value="1"/>
</dbReference>
<proteinExistence type="predicted"/>
<dbReference type="Gene3D" id="3.30.559.30">
    <property type="entry name" value="Nonribosomal peptide synthetase, condensation domain"/>
    <property type="match status" value="1"/>
</dbReference>
<dbReference type="RefSeq" id="XP_040674805.1">
    <property type="nucleotide sequence ID" value="XM_040827208.1"/>
</dbReference>
<comment type="caution">
    <text evidence="2">The sequence shown here is derived from an EMBL/GenBank/DDBJ whole genome shotgun (WGS) entry which is preliminary data.</text>
</comment>
<sequence>MLQSYSQQRPSAMGQPPSQTRSPVREWQPTGSGSLARRLRGSELLVNYSERFNDGNFELTLSASLQTSLTGTQLRNRCRAAWWQTRKRRPVVGIQVGLGQAVFEPIVEACDAERWATRTCTVAADASVEAVALDRARRPLSATSMTLVLTDPSRGRAGCVLNMSHVLINHEGYAIIADFLALLAHPPCERGIAASFEAEAVAATLPKLPQSLSQAYGQLVPAPTAEELQHAMAVFEGAQQRWARPSVGIPLHPDAASRRSRVHNRLVTFEPSLSRAALQASRRMGVSITAAFFACITLAMARRYGTGREQGAHLLFSANAERWLDARRRSGLQPVTMTIVPGGLWLDATALRVGPAADEPAGALARLASAIDSAQREDLASPHIIAVYDQLAPAMADAVADSYRLALPTLPPVGRPTLTSQGRFDGCLPAVGAAARDEVRMTDFRTGGRNTDPNVCFALYSFRDKLRCNLLFDERFFDPDEVAQLASAVTDLFRIMSLSCTKHDVVSARV</sequence>
<dbReference type="HOGENOM" id="CLU_513899_0_0_1"/>
<organism evidence="2 3">
    <name type="scientific">Metarhizium album (strain ARSEF 1941)</name>
    <dbReference type="NCBI Taxonomy" id="1081103"/>
    <lineage>
        <taxon>Eukaryota</taxon>
        <taxon>Fungi</taxon>
        <taxon>Dikarya</taxon>
        <taxon>Ascomycota</taxon>
        <taxon>Pezizomycotina</taxon>
        <taxon>Sordariomycetes</taxon>
        <taxon>Hypocreomycetidae</taxon>
        <taxon>Hypocreales</taxon>
        <taxon>Clavicipitaceae</taxon>
        <taxon>Metarhizium</taxon>
    </lineage>
</organism>
<accession>A0A0B2WJA6</accession>
<evidence type="ECO:0008006" key="4">
    <source>
        <dbReference type="Google" id="ProtNLM"/>
    </source>
</evidence>
<dbReference type="EMBL" id="AZHE01000055">
    <property type="protein sequence ID" value="KHN93739.1"/>
    <property type="molecule type" value="Genomic_DNA"/>
</dbReference>
<keyword evidence="3" id="KW-1185">Reference proteome</keyword>
<evidence type="ECO:0000256" key="1">
    <source>
        <dbReference type="SAM" id="MobiDB-lite"/>
    </source>
</evidence>
<dbReference type="AlphaFoldDB" id="A0A0B2WJA6"/>
<dbReference type="PANTHER" id="PTHR42034:SF3">
    <property type="entry name" value="ACYL-COA-DEPENDENT ACYLTRANSFERASE MAC2"/>
    <property type="match status" value="1"/>
</dbReference>
<dbReference type="SUPFAM" id="SSF52777">
    <property type="entry name" value="CoA-dependent acyltransferases"/>
    <property type="match status" value="1"/>
</dbReference>
<name>A0A0B2WJA6_METAS</name>
<protein>
    <recommendedName>
        <fullName evidence="4">Condensation domain-containing protein</fullName>
    </recommendedName>
</protein>
<gene>
    <name evidence="2" type="ORF">MAM_08410</name>
</gene>
<evidence type="ECO:0000313" key="2">
    <source>
        <dbReference type="EMBL" id="KHN93739.1"/>
    </source>
</evidence>
<dbReference type="OrthoDB" id="3365682at2759"/>
<dbReference type="GeneID" id="63742865"/>
<dbReference type="Proteomes" id="UP000030816">
    <property type="component" value="Unassembled WGS sequence"/>
</dbReference>
<evidence type="ECO:0000313" key="3">
    <source>
        <dbReference type="Proteomes" id="UP000030816"/>
    </source>
</evidence>
<dbReference type="PANTHER" id="PTHR42034">
    <property type="entry name" value="CHROMOSOME 7, WHOLE GENOME SHOTGUN SEQUENCE-RELATED"/>
    <property type="match status" value="1"/>
</dbReference>
<feature type="region of interest" description="Disordered" evidence="1">
    <location>
        <begin position="1"/>
        <end position="34"/>
    </location>
</feature>
<feature type="compositionally biased region" description="Polar residues" evidence="1">
    <location>
        <begin position="1"/>
        <end position="22"/>
    </location>
</feature>
<reference evidence="2 3" key="1">
    <citation type="journal article" date="2014" name="Proc. Natl. Acad. Sci. U.S.A.">
        <title>Trajectory and genomic determinants of fungal-pathogen speciation and host adaptation.</title>
        <authorList>
            <person name="Hu X."/>
            <person name="Xiao G."/>
            <person name="Zheng P."/>
            <person name="Shang Y."/>
            <person name="Su Y."/>
            <person name="Zhang X."/>
            <person name="Liu X."/>
            <person name="Zhan S."/>
            <person name="St Leger R.J."/>
            <person name="Wang C."/>
        </authorList>
    </citation>
    <scope>NUCLEOTIDE SEQUENCE [LARGE SCALE GENOMIC DNA]</scope>
    <source>
        <strain evidence="2 3">ARSEF 1941</strain>
    </source>
</reference>